<reference evidence="1" key="1">
    <citation type="submission" date="2021-01" db="EMBL/GenBank/DDBJ databases">
        <title>Whole genome shotgun sequence of Planotetraspora thailandica NBRC 104271.</title>
        <authorList>
            <person name="Komaki H."/>
            <person name="Tamura T."/>
        </authorList>
    </citation>
    <scope>NUCLEOTIDE SEQUENCE</scope>
    <source>
        <strain evidence="1">NBRC 104271</strain>
    </source>
</reference>
<sequence>MTLSMLYGEPRVISAGASILAEALDQQAVPRREVAWRPPLPGTSDALALVLADPRREAANETAVGRLLSARPMLVGVRPARDALGLEPGTFFHAGPPITWERASGPMRGALVGAMLFEGLAPTPEEAERRLASGEGITLDSCHHHRTVGPMAGVVSPSMWMLEVSDAEHGGTAYCSLNEGLGKVLRYGAYGPEVIERLRWMGDVLGPVLQAALERTGPLDLRALVAQALQMGDELHNRNRAATSLMVREMAPAIVDASPGRAAEVLRFVNGNDHFFLNVGMAAAKVGADAARNVPGSSLVVAMARNGTEFGIQVSGLGDRWFTGPAGVPDGLYLGAYGPDDANPDIGDSTITETTGLGGFAMAAAPAIVRFVGGEVSDAVTATTSMYEITMAEHPAYQIPGLGFRGTPVGIDVTLVARTGILPVVNTGIAGRVAGTGQVGAGLVSPPVEAFTAALRALSQS</sequence>
<evidence type="ECO:0000313" key="1">
    <source>
        <dbReference type="EMBL" id="GII54583.1"/>
    </source>
</evidence>
<dbReference type="Gene3D" id="1.10.10.660">
    <property type="entry name" value="conserved protein of unknown function from Enterococcus faecalis V583"/>
    <property type="match status" value="1"/>
</dbReference>
<dbReference type="InterPro" id="IPR024033">
    <property type="entry name" value="OXTCase_su_AllG_h-dom"/>
</dbReference>
<dbReference type="EMBL" id="BOOR01000018">
    <property type="protein sequence ID" value="GII54583.1"/>
    <property type="molecule type" value="Genomic_DNA"/>
</dbReference>
<dbReference type="Pfam" id="PF06545">
    <property type="entry name" value="AllG"/>
    <property type="match status" value="1"/>
</dbReference>
<comment type="caution">
    <text evidence="1">The sequence shown here is derived from an EMBL/GenBank/DDBJ whole genome shotgun (WGS) entry which is preliminary data.</text>
</comment>
<protein>
    <recommendedName>
        <fullName evidence="3">DUF1116 domain-containing protein</fullName>
    </recommendedName>
</protein>
<dbReference type="Proteomes" id="UP000605992">
    <property type="component" value="Unassembled WGS sequence"/>
</dbReference>
<dbReference type="Gene3D" id="3.90.1710.10">
    <property type="entry name" value="Enterococcus faecalis V583 domain"/>
    <property type="match status" value="1"/>
</dbReference>
<dbReference type="InterPro" id="IPR009499">
    <property type="entry name" value="AllG-like"/>
</dbReference>
<accession>A0A8J3UZ84</accession>
<dbReference type="RefSeq" id="WP_203944791.1">
    <property type="nucleotide sequence ID" value="NZ_BOOR01000018.1"/>
</dbReference>
<gene>
    <name evidence="1" type="ORF">Pth03_29720</name>
</gene>
<evidence type="ECO:0000313" key="2">
    <source>
        <dbReference type="Proteomes" id="UP000605992"/>
    </source>
</evidence>
<dbReference type="AlphaFoldDB" id="A0A8J3UZ84"/>
<dbReference type="Gene3D" id="3.90.1700.10">
    <property type="entry name" value="v583 domain like"/>
    <property type="match status" value="1"/>
</dbReference>
<keyword evidence="2" id="KW-1185">Reference proteome</keyword>
<organism evidence="1 2">
    <name type="scientific">Planotetraspora thailandica</name>
    <dbReference type="NCBI Taxonomy" id="487172"/>
    <lineage>
        <taxon>Bacteria</taxon>
        <taxon>Bacillati</taxon>
        <taxon>Actinomycetota</taxon>
        <taxon>Actinomycetes</taxon>
        <taxon>Streptosporangiales</taxon>
        <taxon>Streptosporangiaceae</taxon>
        <taxon>Planotetraspora</taxon>
    </lineage>
</organism>
<name>A0A8J3UZ84_9ACTN</name>
<evidence type="ECO:0008006" key="3">
    <source>
        <dbReference type="Google" id="ProtNLM"/>
    </source>
</evidence>
<proteinExistence type="predicted"/>